<dbReference type="SUPFAM" id="SSF117892">
    <property type="entry name" value="Band 7/SPFH domain"/>
    <property type="match status" value="1"/>
</dbReference>
<keyword evidence="1" id="KW-0175">Coiled coil</keyword>
<keyword evidence="4" id="KW-1185">Reference proteome</keyword>
<feature type="domain" description="Band 7" evidence="2">
    <location>
        <begin position="10"/>
        <end position="187"/>
    </location>
</feature>
<name>A0A850EVT7_9BACL</name>
<evidence type="ECO:0000256" key="1">
    <source>
        <dbReference type="SAM" id="Coils"/>
    </source>
</evidence>
<dbReference type="Gene3D" id="3.30.479.30">
    <property type="entry name" value="Band 7 domain"/>
    <property type="match status" value="1"/>
</dbReference>
<gene>
    <name evidence="3" type="ORF">HPT30_24855</name>
</gene>
<feature type="coiled-coil region" evidence="1">
    <location>
        <begin position="188"/>
        <end position="271"/>
    </location>
</feature>
<reference evidence="3" key="1">
    <citation type="submission" date="2020-06" db="EMBL/GenBank/DDBJ databases">
        <title>Paenibacillus sp. nov., isolated from soil.</title>
        <authorList>
            <person name="Seo Y.L."/>
        </authorList>
    </citation>
    <scope>NUCLEOTIDE SEQUENCE [LARGE SCALE GENOMIC DNA]</scope>
    <source>
        <strain evidence="3">JW14</strain>
    </source>
</reference>
<dbReference type="InterPro" id="IPR001107">
    <property type="entry name" value="Band_7"/>
</dbReference>
<evidence type="ECO:0000259" key="2">
    <source>
        <dbReference type="Pfam" id="PF01145"/>
    </source>
</evidence>
<evidence type="ECO:0000313" key="3">
    <source>
        <dbReference type="EMBL" id="NUU63597.1"/>
    </source>
</evidence>
<protein>
    <submittedName>
        <fullName evidence="3">SPFH domain-containing protein</fullName>
    </submittedName>
</protein>
<dbReference type="Proteomes" id="UP000564806">
    <property type="component" value="Unassembled WGS sequence"/>
</dbReference>
<evidence type="ECO:0000313" key="4">
    <source>
        <dbReference type="Proteomes" id="UP000564806"/>
    </source>
</evidence>
<dbReference type="RefSeq" id="WP_175373982.1">
    <property type="nucleotide sequence ID" value="NZ_JABWCS010000219.1"/>
</dbReference>
<dbReference type="AlphaFoldDB" id="A0A850EVT7"/>
<accession>A0A850EVT7</accession>
<organism evidence="3 4">
    <name type="scientific">Paenibacillus agri</name>
    <dbReference type="NCBI Taxonomy" id="2744309"/>
    <lineage>
        <taxon>Bacteria</taxon>
        <taxon>Bacillati</taxon>
        <taxon>Bacillota</taxon>
        <taxon>Bacilli</taxon>
        <taxon>Bacillales</taxon>
        <taxon>Paenibacillaceae</taxon>
        <taxon>Paenibacillus</taxon>
    </lineage>
</organism>
<dbReference type="InterPro" id="IPR036013">
    <property type="entry name" value="Band_7/SPFH_dom_sf"/>
</dbReference>
<dbReference type="Pfam" id="PF01145">
    <property type="entry name" value="Band_7"/>
    <property type="match status" value="1"/>
</dbReference>
<comment type="caution">
    <text evidence="3">The sequence shown here is derived from an EMBL/GenBank/DDBJ whole genome shotgun (WGS) entry which is preliminary data.</text>
</comment>
<proteinExistence type="predicted"/>
<dbReference type="EMBL" id="JABWCS010000219">
    <property type="protein sequence ID" value="NUU63597.1"/>
    <property type="molecule type" value="Genomic_DNA"/>
</dbReference>
<sequence>MFGFRFVKFQPSEYVLKVKNGKVVREGIGLSFHYYAPTTSVVVVPVSSIDVPFIFEEITHDYQTVTVQGQLTYRIVDYRKTTQILNYTYNLKKNTYLSDDPGKLAQRVINIAKVLTKKQMEQLPLRDAIQSSERLARSITQEIARNDEIEKLGIELMGLSILAIVPNKETLRALEAQAREEILRDADNALYERRNASIEQERRVKENELSTEIAVETKKKQIRETQLDAERAVKQKQNQMKEEQLSFDTALEEKKQELIELAIANKKAEADARAYELSAIMNSLQNVAPNVLQALTQVGMNPEKLIAIAFQDLAGNAGKIGQLNITPDLLQGLIAKPDGIAAPAGRGAGGR</sequence>